<evidence type="ECO:0000313" key="1">
    <source>
        <dbReference type="EMBL" id="CAA9279527.1"/>
    </source>
</evidence>
<protein>
    <submittedName>
        <fullName evidence="1">Uncharacterized protein</fullName>
    </submittedName>
</protein>
<dbReference type="EMBL" id="CADCTR010001061">
    <property type="protein sequence ID" value="CAA9279527.1"/>
    <property type="molecule type" value="Genomic_DNA"/>
</dbReference>
<dbReference type="AlphaFoldDB" id="A0A6J4JHY7"/>
<accession>A0A6J4JHY7</accession>
<sequence>MTGWNFVRVTPRRSRHAADATSAHCAQWRQNARGMYPGASQLSGIPY</sequence>
<reference evidence="1" key="1">
    <citation type="submission" date="2020-02" db="EMBL/GenBank/DDBJ databases">
        <authorList>
            <person name="Meier V. D."/>
        </authorList>
    </citation>
    <scope>NUCLEOTIDE SEQUENCE</scope>
    <source>
        <strain evidence="1">AVDCRST_MAG93</strain>
    </source>
</reference>
<organism evidence="1">
    <name type="scientific">uncultured Chloroflexia bacterium</name>
    <dbReference type="NCBI Taxonomy" id="1672391"/>
    <lineage>
        <taxon>Bacteria</taxon>
        <taxon>Bacillati</taxon>
        <taxon>Chloroflexota</taxon>
        <taxon>Chloroflexia</taxon>
        <taxon>environmental samples</taxon>
    </lineage>
</organism>
<name>A0A6J4JHY7_9CHLR</name>
<gene>
    <name evidence="1" type="ORF">AVDCRST_MAG93-3099</name>
</gene>
<proteinExistence type="predicted"/>